<dbReference type="Pfam" id="PF00440">
    <property type="entry name" value="TetR_N"/>
    <property type="match status" value="1"/>
</dbReference>
<dbReference type="PANTHER" id="PTHR47506">
    <property type="entry name" value="TRANSCRIPTIONAL REGULATORY PROTEIN"/>
    <property type="match status" value="1"/>
</dbReference>
<accession>A0A9D1CJT7</accession>
<dbReference type="PROSITE" id="PS50977">
    <property type="entry name" value="HTH_TETR_2"/>
    <property type="match status" value="1"/>
</dbReference>
<evidence type="ECO:0000313" key="6">
    <source>
        <dbReference type="EMBL" id="HIQ63019.1"/>
    </source>
</evidence>
<dbReference type="PANTHER" id="PTHR47506:SF1">
    <property type="entry name" value="HTH-TYPE TRANSCRIPTIONAL REGULATOR YJDC"/>
    <property type="match status" value="1"/>
</dbReference>
<reference evidence="6" key="1">
    <citation type="submission" date="2020-10" db="EMBL/GenBank/DDBJ databases">
        <authorList>
            <person name="Gilroy R."/>
        </authorList>
    </citation>
    <scope>NUCLEOTIDE SEQUENCE</scope>
    <source>
        <strain evidence="6">ChiHile30-977</strain>
    </source>
</reference>
<feature type="domain" description="HTH tetR-type" evidence="5">
    <location>
        <begin position="5"/>
        <end position="65"/>
    </location>
</feature>
<proteinExistence type="predicted"/>
<evidence type="ECO:0000256" key="3">
    <source>
        <dbReference type="ARBA" id="ARBA00023163"/>
    </source>
</evidence>
<dbReference type="PRINTS" id="PR00455">
    <property type="entry name" value="HTHTETR"/>
</dbReference>
<keyword evidence="2 4" id="KW-0238">DNA-binding</keyword>
<dbReference type="SUPFAM" id="SSF46689">
    <property type="entry name" value="Homeodomain-like"/>
    <property type="match status" value="1"/>
</dbReference>
<sequence length="227" mass="24919">MRKGDARREQIMATAETLFYQKGYEQTSVQDILDALQFSKGGFYHHFESKLALLSAICEQRAQESYEAAQAAVAACAGDPVAQLNALTDSGGLWRTDRLDYIGLLLRVAYREDGALMRERLKQSTLELMLPLMNGVIAAGVESGVFVLPRASLAGELVLRLTAQFTDEVALALARGGDESEQLSDILSRLELYRHTIERMLGAPFGSVTLYDMQHLAAVCRGIAGKM</sequence>
<evidence type="ECO:0000256" key="1">
    <source>
        <dbReference type="ARBA" id="ARBA00023015"/>
    </source>
</evidence>
<keyword evidence="3" id="KW-0804">Transcription</keyword>
<dbReference type="InterPro" id="IPR001647">
    <property type="entry name" value="HTH_TetR"/>
</dbReference>
<protein>
    <submittedName>
        <fullName evidence="6">TetR/AcrR family transcriptional regulator</fullName>
    </submittedName>
</protein>
<evidence type="ECO:0000259" key="5">
    <source>
        <dbReference type="PROSITE" id="PS50977"/>
    </source>
</evidence>
<dbReference type="GO" id="GO:0003677">
    <property type="term" value="F:DNA binding"/>
    <property type="evidence" value="ECO:0007669"/>
    <property type="project" value="UniProtKB-UniRule"/>
</dbReference>
<evidence type="ECO:0000256" key="2">
    <source>
        <dbReference type="ARBA" id="ARBA00023125"/>
    </source>
</evidence>
<evidence type="ECO:0000313" key="7">
    <source>
        <dbReference type="Proteomes" id="UP000886819"/>
    </source>
</evidence>
<gene>
    <name evidence="6" type="ORF">IAA66_05460</name>
</gene>
<feature type="DNA-binding region" description="H-T-H motif" evidence="4">
    <location>
        <begin position="28"/>
        <end position="47"/>
    </location>
</feature>
<dbReference type="InterPro" id="IPR009057">
    <property type="entry name" value="Homeodomain-like_sf"/>
</dbReference>
<keyword evidence="1" id="KW-0805">Transcription regulation</keyword>
<dbReference type="Proteomes" id="UP000886819">
    <property type="component" value="Unassembled WGS sequence"/>
</dbReference>
<reference evidence="6" key="2">
    <citation type="journal article" date="2021" name="PeerJ">
        <title>Extensive microbial diversity within the chicken gut microbiome revealed by metagenomics and culture.</title>
        <authorList>
            <person name="Gilroy R."/>
            <person name="Ravi A."/>
            <person name="Getino M."/>
            <person name="Pursley I."/>
            <person name="Horton D.L."/>
            <person name="Alikhan N.F."/>
            <person name="Baker D."/>
            <person name="Gharbi K."/>
            <person name="Hall N."/>
            <person name="Watson M."/>
            <person name="Adriaenssens E.M."/>
            <person name="Foster-Nyarko E."/>
            <person name="Jarju S."/>
            <person name="Secka A."/>
            <person name="Antonio M."/>
            <person name="Oren A."/>
            <person name="Chaudhuri R.R."/>
            <person name="La Ragione R."/>
            <person name="Hildebrand F."/>
            <person name="Pallen M.J."/>
        </authorList>
    </citation>
    <scope>NUCLEOTIDE SEQUENCE</scope>
    <source>
        <strain evidence="6">ChiHile30-977</strain>
    </source>
</reference>
<comment type="caution">
    <text evidence="6">The sequence shown here is derived from an EMBL/GenBank/DDBJ whole genome shotgun (WGS) entry which is preliminary data.</text>
</comment>
<evidence type="ECO:0000256" key="4">
    <source>
        <dbReference type="PROSITE-ProRule" id="PRU00335"/>
    </source>
</evidence>
<name>A0A9D1CJT7_9FIRM</name>
<dbReference type="Gene3D" id="1.10.357.10">
    <property type="entry name" value="Tetracycline Repressor, domain 2"/>
    <property type="match status" value="1"/>
</dbReference>
<dbReference type="AlphaFoldDB" id="A0A9D1CJT7"/>
<dbReference type="EMBL" id="DVFI01000085">
    <property type="protein sequence ID" value="HIQ63019.1"/>
    <property type="molecule type" value="Genomic_DNA"/>
</dbReference>
<organism evidence="6 7">
    <name type="scientific">Candidatus Avichristensenella intestinipullorum</name>
    <dbReference type="NCBI Taxonomy" id="2840693"/>
    <lineage>
        <taxon>Bacteria</taxon>
        <taxon>Bacillati</taxon>
        <taxon>Bacillota</taxon>
        <taxon>Clostridia</taxon>
        <taxon>Candidatus Avichristensenella</taxon>
    </lineage>
</organism>